<keyword evidence="10" id="KW-0456">Lyase</keyword>
<dbReference type="Pfam" id="PF03918">
    <property type="entry name" value="CcmH"/>
    <property type="match status" value="1"/>
</dbReference>
<keyword evidence="8" id="KW-0812">Transmembrane</keyword>
<proteinExistence type="inferred from homology"/>
<keyword evidence="3" id="KW-0479">Metal-binding</keyword>
<keyword evidence="2" id="KW-0349">Heme</keyword>
<name>A0A3B1AIG5_9ZZZZ</name>
<dbReference type="EMBL" id="UOFT01000025">
    <property type="protein sequence ID" value="VAW92456.1"/>
    <property type="molecule type" value="Genomic_DNA"/>
</dbReference>
<dbReference type="PANTHER" id="PTHR47870:SF1">
    <property type="entry name" value="CYTOCHROME C-TYPE BIOGENESIS PROTEIN CCMH"/>
    <property type="match status" value="1"/>
</dbReference>
<dbReference type="GO" id="GO:0046872">
    <property type="term" value="F:metal ion binding"/>
    <property type="evidence" value="ECO:0007669"/>
    <property type="project" value="UniProtKB-KW"/>
</dbReference>
<gene>
    <name evidence="10" type="ORF">MNBD_GAMMA23-427</name>
</gene>
<evidence type="ECO:0000256" key="4">
    <source>
        <dbReference type="ARBA" id="ARBA00022729"/>
    </source>
</evidence>
<evidence type="ECO:0000256" key="7">
    <source>
        <dbReference type="SAM" id="MobiDB-lite"/>
    </source>
</evidence>
<dbReference type="Gene3D" id="1.10.8.640">
    <property type="entry name" value="Cytochrome C biogenesis protein"/>
    <property type="match status" value="1"/>
</dbReference>
<evidence type="ECO:0000313" key="10">
    <source>
        <dbReference type="EMBL" id="VAW92456.1"/>
    </source>
</evidence>
<keyword evidence="5" id="KW-0201">Cytochrome c-type biogenesis</keyword>
<evidence type="ECO:0000256" key="6">
    <source>
        <dbReference type="ARBA" id="ARBA00023004"/>
    </source>
</evidence>
<feature type="domain" description="CcmH/CycL/Ccl2/NrfF N-terminal" evidence="9">
    <location>
        <begin position="7"/>
        <end position="146"/>
    </location>
</feature>
<dbReference type="GO" id="GO:0005886">
    <property type="term" value="C:plasma membrane"/>
    <property type="evidence" value="ECO:0007669"/>
    <property type="project" value="TreeGrafter"/>
</dbReference>
<dbReference type="InterPro" id="IPR038297">
    <property type="entry name" value="CcmH/CycL/NrfF/Ccl2_sf"/>
</dbReference>
<keyword evidence="4" id="KW-0732">Signal</keyword>
<evidence type="ECO:0000259" key="9">
    <source>
        <dbReference type="Pfam" id="PF03918"/>
    </source>
</evidence>
<evidence type="ECO:0000256" key="1">
    <source>
        <dbReference type="ARBA" id="ARBA00010342"/>
    </source>
</evidence>
<dbReference type="InterPro" id="IPR005616">
    <property type="entry name" value="CcmH/CycL/Ccl2/NrfF_N"/>
</dbReference>
<dbReference type="CDD" id="cd16378">
    <property type="entry name" value="CcmH_N"/>
    <property type="match status" value="1"/>
</dbReference>
<comment type="similarity">
    <text evidence="1">Belongs to the CcmH/CycL/Ccl2/NrfF family.</text>
</comment>
<keyword evidence="6" id="KW-0408">Iron</keyword>
<feature type="region of interest" description="Disordered" evidence="7">
    <location>
        <begin position="133"/>
        <end position="152"/>
    </location>
</feature>
<evidence type="ECO:0000256" key="5">
    <source>
        <dbReference type="ARBA" id="ARBA00022748"/>
    </source>
</evidence>
<evidence type="ECO:0000256" key="8">
    <source>
        <dbReference type="SAM" id="Phobius"/>
    </source>
</evidence>
<dbReference type="PANTHER" id="PTHR47870">
    <property type="entry name" value="CYTOCHROME C-TYPE BIOGENESIS PROTEIN CCMH"/>
    <property type="match status" value="1"/>
</dbReference>
<dbReference type="GO" id="GO:0016829">
    <property type="term" value="F:lyase activity"/>
    <property type="evidence" value="ECO:0007669"/>
    <property type="project" value="UniProtKB-KW"/>
</dbReference>
<sequence length="152" mass="17848">MRIFIFLFIALQLSFVHASVEFRQFDKVELEARYNVLVDELRCLVCQNQNLKDSNSDLAKDMRDKVYQMISAGKTNQQIVDFMVARYGDFVLYKPPFKTITLLLWLGPLLFLVIAMIVLFRIIKQRNQTMPSELTDAEHQRAQKLLKKDDTQ</sequence>
<organism evidence="10">
    <name type="scientific">hydrothermal vent metagenome</name>
    <dbReference type="NCBI Taxonomy" id="652676"/>
    <lineage>
        <taxon>unclassified sequences</taxon>
        <taxon>metagenomes</taxon>
        <taxon>ecological metagenomes</taxon>
    </lineage>
</organism>
<dbReference type="GO" id="GO:0017004">
    <property type="term" value="P:cytochrome complex assembly"/>
    <property type="evidence" value="ECO:0007669"/>
    <property type="project" value="UniProtKB-KW"/>
</dbReference>
<dbReference type="AlphaFoldDB" id="A0A3B1AIG5"/>
<feature type="transmembrane region" description="Helical" evidence="8">
    <location>
        <begin position="102"/>
        <end position="123"/>
    </location>
</feature>
<keyword evidence="8" id="KW-1133">Transmembrane helix</keyword>
<accession>A0A3B1AIG5</accession>
<feature type="compositionally biased region" description="Basic and acidic residues" evidence="7">
    <location>
        <begin position="136"/>
        <end position="152"/>
    </location>
</feature>
<reference evidence="10" key="1">
    <citation type="submission" date="2018-06" db="EMBL/GenBank/DDBJ databases">
        <authorList>
            <person name="Zhirakovskaya E."/>
        </authorList>
    </citation>
    <scope>NUCLEOTIDE SEQUENCE</scope>
</reference>
<dbReference type="FunFam" id="1.10.8.640:FF:000001">
    <property type="entry name" value="Cytochrome c-type biogenesis protein"/>
    <property type="match status" value="1"/>
</dbReference>
<evidence type="ECO:0000256" key="2">
    <source>
        <dbReference type="ARBA" id="ARBA00022617"/>
    </source>
</evidence>
<protein>
    <submittedName>
        <fullName evidence="10">Cytochrome c heme lyase subunit CcmL</fullName>
    </submittedName>
</protein>
<evidence type="ECO:0000256" key="3">
    <source>
        <dbReference type="ARBA" id="ARBA00022723"/>
    </source>
</evidence>
<keyword evidence="8" id="KW-0472">Membrane</keyword>
<dbReference type="InterPro" id="IPR051263">
    <property type="entry name" value="C-type_cytochrome_biogenesis"/>
</dbReference>